<dbReference type="RefSeq" id="WP_206658194.1">
    <property type="nucleotide sequence ID" value="NZ_CP071182.1"/>
</dbReference>
<evidence type="ECO:0000259" key="5">
    <source>
        <dbReference type="Pfam" id="PF01764"/>
    </source>
</evidence>
<evidence type="ECO:0000256" key="1">
    <source>
        <dbReference type="ARBA" id="ARBA00022801"/>
    </source>
</evidence>
<dbReference type="InterPro" id="IPR029058">
    <property type="entry name" value="AB_hydrolase_fold"/>
</dbReference>
<keyword evidence="2" id="KW-0809">Transit peptide</keyword>
<feature type="domain" description="Fungal lipase-type" evidence="5">
    <location>
        <begin position="78"/>
        <end position="216"/>
    </location>
</feature>
<sequence>MKISLINQQTIVWGQFILCAVDMYKSGNLNPPQPTYFPAGWKLVKNIHAEAVVGFFREKEFIGFVAQSTQQSHQFACVLHGSEGIADFLDDFEFILTDFNLVQNGGKTEYGFTRYYESFSFVDPDTDAQQNLTEYLQELSNEETLPSFVVSGHSLGGALATLHAVVLAEKGIDVDVYTYGSPMVGDSKFVQVYSNLVKNSYRIVNIPDIVPQLPGTLLGYEHVPRLFEVNSLDFPQIKRSISCYHALSTSLYVLGSTGTDLTSCRATSG</sequence>
<dbReference type="SUPFAM" id="SSF53474">
    <property type="entry name" value="alpha/beta-Hydrolases"/>
    <property type="match status" value="1"/>
</dbReference>
<keyword evidence="3" id="KW-0442">Lipid degradation</keyword>
<gene>
    <name evidence="6" type="ORF">JZ786_08010</name>
</gene>
<dbReference type="AlphaFoldDB" id="A0A9X7W2B3"/>
<name>A0A9X7W2B3_9BACL</name>
<dbReference type="PANTHER" id="PTHR31403:SF7">
    <property type="entry name" value="PHOSPHOLIPASE A1-IGAMMA3, CHLOROPLASTIC"/>
    <property type="match status" value="1"/>
</dbReference>
<evidence type="ECO:0000256" key="2">
    <source>
        <dbReference type="ARBA" id="ARBA00022946"/>
    </source>
</evidence>
<evidence type="ECO:0000313" key="7">
    <source>
        <dbReference type="Proteomes" id="UP000663505"/>
    </source>
</evidence>
<dbReference type="PANTHER" id="PTHR31403">
    <property type="entry name" value="PHOSPHOLIPASE A1-IBETA2, CHLOROPLASTIC"/>
    <property type="match status" value="1"/>
</dbReference>
<evidence type="ECO:0000313" key="6">
    <source>
        <dbReference type="EMBL" id="QSO48882.1"/>
    </source>
</evidence>
<keyword evidence="7" id="KW-1185">Reference proteome</keyword>
<proteinExistence type="predicted"/>
<reference evidence="6 7" key="1">
    <citation type="submission" date="2021-02" db="EMBL/GenBank/DDBJ databases">
        <title>Alicyclobacillus curvatus sp. nov. and Alicyclobacillus mengziensis sp. nov., two acidophilic bacteria isolated from acid mine drainage.</title>
        <authorList>
            <person name="Huang Y."/>
        </authorList>
    </citation>
    <scope>NUCLEOTIDE SEQUENCE [LARGE SCALE GENOMIC DNA]</scope>
    <source>
        <strain evidence="6 7">S30H14</strain>
    </source>
</reference>
<accession>A0A9X7W2B3</accession>
<dbReference type="Proteomes" id="UP000663505">
    <property type="component" value="Chromosome"/>
</dbReference>
<dbReference type="GO" id="GO:0004620">
    <property type="term" value="F:phospholipase activity"/>
    <property type="evidence" value="ECO:0007669"/>
    <property type="project" value="UniProtKB-ARBA"/>
</dbReference>
<dbReference type="KEGG" id="afx:JZ786_08010"/>
<dbReference type="GO" id="GO:0016042">
    <property type="term" value="P:lipid catabolic process"/>
    <property type="evidence" value="ECO:0007669"/>
    <property type="project" value="UniProtKB-KW"/>
</dbReference>
<dbReference type="Gene3D" id="3.40.50.1820">
    <property type="entry name" value="alpha/beta hydrolase"/>
    <property type="match status" value="1"/>
</dbReference>
<keyword evidence="4" id="KW-0443">Lipid metabolism</keyword>
<dbReference type="Pfam" id="PF01764">
    <property type="entry name" value="Lipase_3"/>
    <property type="match status" value="1"/>
</dbReference>
<protein>
    <submittedName>
        <fullName evidence="6">Lipase family protein</fullName>
    </submittedName>
</protein>
<dbReference type="InterPro" id="IPR002921">
    <property type="entry name" value="Fungal_lipase-type"/>
</dbReference>
<evidence type="ECO:0000256" key="4">
    <source>
        <dbReference type="ARBA" id="ARBA00023098"/>
    </source>
</evidence>
<dbReference type="CDD" id="cd00519">
    <property type="entry name" value="Lipase_3"/>
    <property type="match status" value="1"/>
</dbReference>
<organism evidence="6 7">
    <name type="scientific">Alicyclobacillus mengziensis</name>
    <dbReference type="NCBI Taxonomy" id="2931921"/>
    <lineage>
        <taxon>Bacteria</taxon>
        <taxon>Bacillati</taxon>
        <taxon>Bacillota</taxon>
        <taxon>Bacilli</taxon>
        <taxon>Bacillales</taxon>
        <taxon>Alicyclobacillaceae</taxon>
        <taxon>Alicyclobacillus</taxon>
    </lineage>
</organism>
<dbReference type="EMBL" id="CP071182">
    <property type="protein sequence ID" value="QSO48882.1"/>
    <property type="molecule type" value="Genomic_DNA"/>
</dbReference>
<evidence type="ECO:0000256" key="3">
    <source>
        <dbReference type="ARBA" id="ARBA00022963"/>
    </source>
</evidence>
<keyword evidence="1" id="KW-0378">Hydrolase</keyword>